<gene>
    <name evidence="6" type="ORF">JKP34_08690</name>
</gene>
<protein>
    <submittedName>
        <fullName evidence="6">Cytochrome c</fullName>
    </submittedName>
</protein>
<dbReference type="InterPro" id="IPR009056">
    <property type="entry name" value="Cyt_c-like_dom"/>
</dbReference>
<dbReference type="PANTHER" id="PTHR40394:SF2">
    <property type="entry name" value="QUINOL:CYTOCHROME C OXIDOREDUCTASE MEMBRANE PROTEIN"/>
    <property type="match status" value="1"/>
</dbReference>
<dbReference type="GO" id="GO:0046872">
    <property type="term" value="F:metal ion binding"/>
    <property type="evidence" value="ECO:0007669"/>
    <property type="project" value="UniProtKB-KW"/>
</dbReference>
<dbReference type="EMBL" id="JAERQG010000002">
    <property type="protein sequence ID" value="MBL0765323.1"/>
    <property type="molecule type" value="Genomic_DNA"/>
</dbReference>
<name>A0A937AFK8_9BACT</name>
<evidence type="ECO:0000256" key="3">
    <source>
        <dbReference type="ARBA" id="ARBA00023004"/>
    </source>
</evidence>
<evidence type="ECO:0000259" key="5">
    <source>
        <dbReference type="PROSITE" id="PS51007"/>
    </source>
</evidence>
<dbReference type="Pfam" id="PF13442">
    <property type="entry name" value="Cytochrome_CBB3"/>
    <property type="match status" value="1"/>
</dbReference>
<dbReference type="InterPro" id="IPR036909">
    <property type="entry name" value="Cyt_c-like_dom_sf"/>
</dbReference>
<dbReference type="PROSITE" id="PS51257">
    <property type="entry name" value="PROKAR_LIPOPROTEIN"/>
    <property type="match status" value="1"/>
</dbReference>
<proteinExistence type="predicted"/>
<feature type="domain" description="Cytochrome c" evidence="5">
    <location>
        <begin position="121"/>
        <end position="209"/>
    </location>
</feature>
<reference evidence="6" key="1">
    <citation type="submission" date="2021-01" db="EMBL/GenBank/DDBJ databases">
        <title>Marivirga sp. nov., isolated from intertidal surface sediments.</title>
        <authorList>
            <person name="Zhang M."/>
        </authorList>
    </citation>
    <scope>NUCLEOTIDE SEQUENCE</scope>
    <source>
        <strain evidence="6">SM1354</strain>
    </source>
</reference>
<evidence type="ECO:0000256" key="1">
    <source>
        <dbReference type="ARBA" id="ARBA00022617"/>
    </source>
</evidence>
<evidence type="ECO:0000256" key="4">
    <source>
        <dbReference type="PROSITE-ProRule" id="PRU00433"/>
    </source>
</evidence>
<keyword evidence="7" id="KW-1185">Reference proteome</keyword>
<comment type="caution">
    <text evidence="6">The sequence shown here is derived from an EMBL/GenBank/DDBJ whole genome shotgun (WGS) entry which is preliminary data.</text>
</comment>
<dbReference type="SUPFAM" id="SSF46626">
    <property type="entry name" value="Cytochrome c"/>
    <property type="match status" value="1"/>
</dbReference>
<dbReference type="GO" id="GO:0020037">
    <property type="term" value="F:heme binding"/>
    <property type="evidence" value="ECO:0007669"/>
    <property type="project" value="InterPro"/>
</dbReference>
<dbReference type="PROSITE" id="PS51007">
    <property type="entry name" value="CYTC"/>
    <property type="match status" value="1"/>
</dbReference>
<organism evidence="6 7">
    <name type="scientific">Marivirga atlantica</name>
    <dbReference type="NCBI Taxonomy" id="1548457"/>
    <lineage>
        <taxon>Bacteria</taxon>
        <taxon>Pseudomonadati</taxon>
        <taxon>Bacteroidota</taxon>
        <taxon>Cytophagia</taxon>
        <taxon>Cytophagales</taxon>
        <taxon>Marivirgaceae</taxon>
        <taxon>Marivirga</taxon>
    </lineage>
</organism>
<evidence type="ECO:0000313" key="7">
    <source>
        <dbReference type="Proteomes" id="UP000642920"/>
    </source>
</evidence>
<evidence type="ECO:0000313" key="6">
    <source>
        <dbReference type="EMBL" id="MBL0765323.1"/>
    </source>
</evidence>
<dbReference type="Proteomes" id="UP000642920">
    <property type="component" value="Unassembled WGS sequence"/>
</dbReference>
<dbReference type="PANTHER" id="PTHR40394">
    <property type="entry name" value="LIPOPROTEIN-RELATED"/>
    <property type="match status" value="1"/>
</dbReference>
<evidence type="ECO:0000256" key="2">
    <source>
        <dbReference type="ARBA" id="ARBA00022723"/>
    </source>
</evidence>
<sequence length="212" mass="23235">MLKTTYKILSIPAIILVLGSCGAGKDDTGTEYAPNMYHAVSYEPLIQITEKDAGAWVSSDDDEYGEYYSSNPNNPHSMNMRVPAENTVARSENGMLPYRLPADSLELAAKILKNPFPANEQIIEEGKVLYTKYCTHCHGEKGGGSMDETAKVGGVFKGVPAYNVGRVAEVSGGHIFHVITHGKGRMGSHASQVQQADRWKIVRYVQTLQNQE</sequence>
<keyword evidence="1 4" id="KW-0349">Heme</keyword>
<dbReference type="Gene3D" id="1.10.760.10">
    <property type="entry name" value="Cytochrome c-like domain"/>
    <property type="match status" value="1"/>
</dbReference>
<accession>A0A937AFK8</accession>
<keyword evidence="3 4" id="KW-0408">Iron</keyword>
<dbReference type="GO" id="GO:0009055">
    <property type="term" value="F:electron transfer activity"/>
    <property type="evidence" value="ECO:0007669"/>
    <property type="project" value="InterPro"/>
</dbReference>
<dbReference type="AlphaFoldDB" id="A0A937AFK8"/>
<keyword evidence="2 4" id="KW-0479">Metal-binding</keyword>
<dbReference type="RefSeq" id="WP_201919831.1">
    <property type="nucleotide sequence ID" value="NZ_JAERQG010000002.1"/>
</dbReference>